<dbReference type="InterPro" id="IPR035994">
    <property type="entry name" value="Nucleoside_phosphorylase_sf"/>
</dbReference>
<dbReference type="GO" id="GO:0009116">
    <property type="term" value="P:nucleoside metabolic process"/>
    <property type="evidence" value="ECO:0007669"/>
    <property type="project" value="InterPro"/>
</dbReference>
<dbReference type="Gene3D" id="3.40.50.1580">
    <property type="entry name" value="Nucleoside phosphorylase domain"/>
    <property type="match status" value="1"/>
</dbReference>
<keyword evidence="2" id="KW-0378">Hydrolase</keyword>
<keyword evidence="2" id="KW-0326">Glycosidase</keyword>
<dbReference type="AlphaFoldDB" id="A0A3B9KZL8"/>
<protein>
    <submittedName>
        <fullName evidence="2">AMP nucleosidase</fullName>
        <ecNumber evidence="2">3.2.2.4</ecNumber>
    </submittedName>
</protein>
<name>A0A3B9KZL8_9PROT</name>
<dbReference type="InterPro" id="IPR037109">
    <property type="entry name" value="AMP_N_sf"/>
</dbReference>
<dbReference type="Gene3D" id="3.30.1730.10">
    <property type="entry name" value="AMP nucleoside phosphorylase, N-terminal domain"/>
    <property type="match status" value="1"/>
</dbReference>
<dbReference type="SUPFAM" id="SSF53167">
    <property type="entry name" value="Purine and uridine phosphorylases"/>
    <property type="match status" value="1"/>
</dbReference>
<dbReference type="GO" id="GO:0008714">
    <property type="term" value="F:AMP nucleosidase activity"/>
    <property type="evidence" value="ECO:0007669"/>
    <property type="project" value="UniProtKB-EC"/>
</dbReference>
<sequence>MSKLNTPDQVIDALEKLYSDAVSALSSALDIFLHSGTPPSADLRASGAFCYPQIRLVYNPEGPPPPISRAFGKMSEAGTYVSTITRPDFFRGYLMEQLSLLMRDYDIDVFVEQSDSEIPYAYVWDQGQASGLEEISPAELARHFPSPNLADIGDEVADGELYEPYETHPLALFDAQRVDFSLKRLQHYCGTPVEHFQHYVLFTNYHRYVDAFCDWA</sequence>
<dbReference type="InterPro" id="IPR018953">
    <property type="entry name" value="AMP_nucleoside_Pase_N"/>
</dbReference>
<accession>A0A3B9KZL8</accession>
<feature type="domain" description="AMP nucleoside phosphorylase N-terminal" evidence="1">
    <location>
        <begin position="10"/>
        <end position="162"/>
    </location>
</feature>
<dbReference type="EMBL" id="DMBR01000184">
    <property type="protein sequence ID" value="HAE94091.1"/>
    <property type="molecule type" value="Genomic_DNA"/>
</dbReference>
<evidence type="ECO:0000259" key="1">
    <source>
        <dbReference type="Pfam" id="PF10423"/>
    </source>
</evidence>
<organism evidence="2 3">
    <name type="scientific">Hyphomonas atlantica</name>
    <dbReference type="NCBI Taxonomy" id="1280948"/>
    <lineage>
        <taxon>Bacteria</taxon>
        <taxon>Pseudomonadati</taxon>
        <taxon>Pseudomonadota</taxon>
        <taxon>Alphaproteobacteria</taxon>
        <taxon>Hyphomonadales</taxon>
        <taxon>Hyphomonadaceae</taxon>
        <taxon>Hyphomonas</taxon>
    </lineage>
</organism>
<comment type="caution">
    <text evidence="2">The sequence shown here is derived from an EMBL/GenBank/DDBJ whole genome shotgun (WGS) entry which is preliminary data.</text>
</comment>
<dbReference type="Proteomes" id="UP000259173">
    <property type="component" value="Unassembled WGS sequence"/>
</dbReference>
<reference evidence="2 3" key="1">
    <citation type="journal article" date="2018" name="Nat. Biotechnol.">
        <title>A standardized bacterial taxonomy based on genome phylogeny substantially revises the tree of life.</title>
        <authorList>
            <person name="Parks D.H."/>
            <person name="Chuvochina M."/>
            <person name="Waite D.W."/>
            <person name="Rinke C."/>
            <person name="Skarshewski A."/>
            <person name="Chaumeil P.A."/>
            <person name="Hugenholtz P."/>
        </authorList>
    </citation>
    <scope>NUCLEOTIDE SEQUENCE [LARGE SCALE GENOMIC DNA]</scope>
    <source>
        <strain evidence="2">UBA8557</strain>
    </source>
</reference>
<evidence type="ECO:0000313" key="2">
    <source>
        <dbReference type="EMBL" id="HAE94091.1"/>
    </source>
</evidence>
<dbReference type="EC" id="3.2.2.4" evidence="2"/>
<feature type="non-terminal residue" evidence="2">
    <location>
        <position position="216"/>
    </location>
</feature>
<dbReference type="Pfam" id="PF10423">
    <property type="entry name" value="AMNp_N"/>
    <property type="match status" value="1"/>
</dbReference>
<evidence type="ECO:0000313" key="3">
    <source>
        <dbReference type="Proteomes" id="UP000259173"/>
    </source>
</evidence>
<gene>
    <name evidence="2" type="ORF">DCG65_05995</name>
</gene>
<proteinExistence type="predicted"/>